<evidence type="ECO:0000256" key="1">
    <source>
        <dbReference type="ARBA" id="ARBA00023254"/>
    </source>
</evidence>
<dbReference type="InterPro" id="IPR039057">
    <property type="entry name" value="Spo22/ZIP4"/>
</dbReference>
<comment type="caution">
    <text evidence="2">The sequence shown here is derived from an EMBL/GenBank/DDBJ whole genome shotgun (WGS) entry which is preliminary data.</text>
</comment>
<evidence type="ECO:0000313" key="2">
    <source>
        <dbReference type="EMBL" id="GFF81804.1"/>
    </source>
</evidence>
<dbReference type="Pfam" id="PF08631">
    <property type="entry name" value="SPO22"/>
    <property type="match status" value="1"/>
</dbReference>
<name>A0ABQ1AH43_9EURO</name>
<dbReference type="EMBL" id="BLKG01000025">
    <property type="protein sequence ID" value="GFF81804.1"/>
    <property type="molecule type" value="Genomic_DNA"/>
</dbReference>
<dbReference type="PANTHER" id="PTHR40375">
    <property type="entry name" value="SPORULATION-SPECIFIC PROTEIN 22"/>
    <property type="match status" value="1"/>
</dbReference>
<evidence type="ECO:0000313" key="3">
    <source>
        <dbReference type="Proteomes" id="UP000465266"/>
    </source>
</evidence>
<keyword evidence="1" id="KW-0469">Meiosis</keyword>
<reference evidence="2 3" key="1">
    <citation type="submission" date="2020-01" db="EMBL/GenBank/DDBJ databases">
        <title>Draft genome sequence of Aspergillus udagawae IFM 53868.</title>
        <authorList>
            <person name="Takahashi H."/>
            <person name="Yaguchi T."/>
        </authorList>
    </citation>
    <scope>NUCLEOTIDE SEQUENCE [LARGE SCALE GENOMIC DNA]</scope>
    <source>
        <strain evidence="2 3">IFM 53868</strain>
    </source>
</reference>
<dbReference type="PANTHER" id="PTHR40375:SF2">
    <property type="entry name" value="SPORULATION-SPECIFIC PROTEIN 22"/>
    <property type="match status" value="1"/>
</dbReference>
<keyword evidence="3" id="KW-1185">Reference proteome</keyword>
<protein>
    <submittedName>
        <fullName evidence="2">Regulator of drug sensitivity 2</fullName>
    </submittedName>
</protein>
<organism evidence="2 3">
    <name type="scientific">Aspergillus udagawae</name>
    <dbReference type="NCBI Taxonomy" id="91492"/>
    <lineage>
        <taxon>Eukaryota</taxon>
        <taxon>Fungi</taxon>
        <taxon>Dikarya</taxon>
        <taxon>Ascomycota</taxon>
        <taxon>Pezizomycotina</taxon>
        <taxon>Eurotiomycetes</taxon>
        <taxon>Eurotiomycetidae</taxon>
        <taxon>Eurotiales</taxon>
        <taxon>Aspergillaceae</taxon>
        <taxon>Aspergillus</taxon>
        <taxon>Aspergillus subgen. Fumigati</taxon>
    </lineage>
</organism>
<dbReference type="Proteomes" id="UP000465266">
    <property type="component" value="Unassembled WGS sequence"/>
</dbReference>
<accession>A0ABQ1AH43</accession>
<dbReference type="InterPro" id="IPR013940">
    <property type="entry name" value="Spo22/ZIP4/TEX11"/>
</dbReference>
<gene>
    <name evidence="2" type="ORF">IFM53868_03260</name>
</gene>
<sequence length="873" mass="98212">MTSKGLEERSLNILALATQIQTWLSNARPSEQSLMPDTSVELLDNYLGDMPFFPTAPSSTLRRRLDTEGTKLWNTCTQLMATSASADSSALRLLSKGLTTSQLASAAAVLTIAVKALAFAMLDCATSTHSQGNGRSFELALRAARTCMDQGLLYLSQKIIGVAATRLNDMSRNQSNHYRAKIEAYMTEYYMLRVYLSWLQGRSDIAEHLFSKVPQASRGGHQETVMDICYQVGAQAISRRQLDVAAPWLERALSSSELLQEENPQVNSDLKGKRLWVLTALAWVSLRLDTADAKRDLCRAVVCLKSEYHDAFEAHVLQLEILSNENISDCDEYAEILRRAIAALKLNDADVKTILYFIHKLKESRIKQLLCEKLTVSDKRGWTGRVFISLVWALTESYPCALDCIAVLKDVTQSLVDFKRQPLSEEETNVCLILVWKHIDAAMSMGDMSHAERCCEFLLEQPLFQISSDSRGKILRKLISCSRDDPSTLEAHKAIVRHLEECKASASTLYMLYGIASRHDDYTLEDRDNASSIAHLISTFEEALKHANSEGRLPLYSASELDFFATKSYNVALDIRRSSLSEPVLHLLDISLKFTELYHKKTGFKDRAFMYLLSEYVKSNKLIAEARGRAPSSAKAYEQIRQSVQRFETHIKTQLDTCNTVPEREAWMHKHRFLIALDFEAAINLKQWNEIPDIIERANKILDDHLCSVFLDCILRSGAPAPDTAQVVKVKRPRPASVVNLTKAQDIICIFHFSPSPSFSAGAFHQKLPRYLRCLFQIAVEAKDYSLAESVLQQAIVLVRDGSADADVVFIYPSDELKWLATMAFNRAVDLYLASADEVCRKWGEIAFTLAGFVKDDGGALLRMLRQNYAKLM</sequence>
<proteinExistence type="predicted"/>